<organism evidence="2">
    <name type="scientific">Corethron hystrix</name>
    <dbReference type="NCBI Taxonomy" id="216773"/>
    <lineage>
        <taxon>Eukaryota</taxon>
        <taxon>Sar</taxon>
        <taxon>Stramenopiles</taxon>
        <taxon>Ochrophyta</taxon>
        <taxon>Bacillariophyta</taxon>
        <taxon>Coscinodiscophyceae</taxon>
        <taxon>Corethrophycidae</taxon>
        <taxon>Corethrales</taxon>
        <taxon>Corethraceae</taxon>
        <taxon>Corethron</taxon>
    </lineage>
</organism>
<feature type="transmembrane region" description="Helical" evidence="1">
    <location>
        <begin position="96"/>
        <end position="117"/>
    </location>
</feature>
<protein>
    <submittedName>
        <fullName evidence="2">Uncharacterized protein</fullName>
    </submittedName>
</protein>
<keyword evidence="1" id="KW-1133">Transmembrane helix</keyword>
<dbReference type="AlphaFoldDB" id="A0A7S1BAE0"/>
<gene>
    <name evidence="2" type="ORF">CHYS00102_LOCUS7287</name>
</gene>
<proteinExistence type="predicted"/>
<sequence length="234" mass="25908">MTPDLNILMTTAATSIFDGIGSSVRREDFNPDYNPGAGFASQAKLHEFARISDAFTYRARLRRSVHRPTNQTVRQWSLYGDAVGGHPEAPSAPETLSSAGLLMVSTAVLGTSVGTFWRQTVYGSRTSKHVVAVIFSFFFFIFEVSSFVLSWLEENEQNSYSVAMAMVEVAANTRFSNFLPLLSGLDGVMMIKTTITAEINDASSDLTWIYVLAVFLSLLSLAFSIYYGRFRDID</sequence>
<feature type="transmembrane region" description="Helical" evidence="1">
    <location>
        <begin position="129"/>
        <end position="152"/>
    </location>
</feature>
<feature type="transmembrane region" description="Helical" evidence="1">
    <location>
        <begin position="208"/>
        <end position="228"/>
    </location>
</feature>
<dbReference type="EMBL" id="HBFR01010079">
    <property type="protein sequence ID" value="CAD8880102.1"/>
    <property type="molecule type" value="Transcribed_RNA"/>
</dbReference>
<accession>A0A7S1BAE0</accession>
<keyword evidence="1" id="KW-0472">Membrane</keyword>
<reference evidence="2" key="1">
    <citation type="submission" date="2021-01" db="EMBL/GenBank/DDBJ databases">
        <authorList>
            <person name="Corre E."/>
            <person name="Pelletier E."/>
            <person name="Niang G."/>
            <person name="Scheremetjew M."/>
            <person name="Finn R."/>
            <person name="Kale V."/>
            <person name="Holt S."/>
            <person name="Cochrane G."/>
            <person name="Meng A."/>
            <person name="Brown T."/>
            <person name="Cohen L."/>
        </authorList>
    </citation>
    <scope>NUCLEOTIDE SEQUENCE</scope>
    <source>
        <strain evidence="2">308</strain>
    </source>
</reference>
<name>A0A7S1BAE0_9STRA</name>
<evidence type="ECO:0000313" key="2">
    <source>
        <dbReference type="EMBL" id="CAD8880102.1"/>
    </source>
</evidence>
<keyword evidence="1" id="KW-0812">Transmembrane</keyword>
<evidence type="ECO:0000256" key="1">
    <source>
        <dbReference type="SAM" id="Phobius"/>
    </source>
</evidence>